<proteinExistence type="predicted"/>
<dbReference type="EMBL" id="ML170866">
    <property type="protein sequence ID" value="TDL13193.1"/>
    <property type="molecule type" value="Genomic_DNA"/>
</dbReference>
<evidence type="ECO:0000313" key="1">
    <source>
        <dbReference type="EMBL" id="TDL13193.1"/>
    </source>
</evidence>
<dbReference type="Proteomes" id="UP000294933">
    <property type="component" value="Unassembled WGS sequence"/>
</dbReference>
<dbReference type="AlphaFoldDB" id="A0A4Y7PD67"/>
<dbReference type="SUPFAM" id="SSF50998">
    <property type="entry name" value="Quinoprotein alcohol dehydrogenase-like"/>
    <property type="match status" value="1"/>
</dbReference>
<reference evidence="1 2" key="1">
    <citation type="submission" date="2018-06" db="EMBL/GenBank/DDBJ databases">
        <title>A transcriptomic atlas of mushroom development highlights an independent origin of complex multicellularity.</title>
        <authorList>
            <consortium name="DOE Joint Genome Institute"/>
            <person name="Krizsan K."/>
            <person name="Almasi E."/>
            <person name="Merenyi Z."/>
            <person name="Sahu N."/>
            <person name="Viragh M."/>
            <person name="Koszo T."/>
            <person name="Mondo S."/>
            <person name="Kiss B."/>
            <person name="Balint B."/>
            <person name="Kues U."/>
            <person name="Barry K."/>
            <person name="Hegedus J.C."/>
            <person name="Henrissat B."/>
            <person name="Johnson J."/>
            <person name="Lipzen A."/>
            <person name="Ohm R."/>
            <person name="Nagy I."/>
            <person name="Pangilinan J."/>
            <person name="Yan J."/>
            <person name="Xiong Y."/>
            <person name="Grigoriev I.V."/>
            <person name="Hibbett D.S."/>
            <person name="Nagy L.G."/>
        </authorList>
    </citation>
    <scope>NUCLEOTIDE SEQUENCE [LARGE SCALE GENOMIC DNA]</scope>
    <source>
        <strain evidence="1 2">SZMC22713</strain>
    </source>
</reference>
<sequence>DDPYDTLMYGTGLGYIAIWRDVTRIAHFKEVSSKRLGQGKELICVASDASMGQDAISRVAIGMRDRIVQVYRLDSAGLLHPIFSVQLDKSVPVALSFCDNAARDVMVFGLFDGKVVTLRGDNGQVSTTVNIESSIGYISVNRPKNEFAVDTIFNGIDVHTMDTGVFKKNYATVHPTFKVSKQVAYAEDAKAIVTGSDTGLVFVFDRRTADIVQRLEHGGKAVHAV</sequence>
<feature type="non-terminal residue" evidence="1">
    <location>
        <position position="225"/>
    </location>
</feature>
<evidence type="ECO:0008006" key="3">
    <source>
        <dbReference type="Google" id="ProtNLM"/>
    </source>
</evidence>
<gene>
    <name evidence="1" type="ORF">BD410DRAFT_702796</name>
</gene>
<name>A0A4Y7PD67_9AGAM</name>
<dbReference type="OrthoDB" id="2654453at2759"/>
<organism evidence="1 2">
    <name type="scientific">Rickenella mellea</name>
    <dbReference type="NCBI Taxonomy" id="50990"/>
    <lineage>
        <taxon>Eukaryota</taxon>
        <taxon>Fungi</taxon>
        <taxon>Dikarya</taxon>
        <taxon>Basidiomycota</taxon>
        <taxon>Agaricomycotina</taxon>
        <taxon>Agaricomycetes</taxon>
        <taxon>Hymenochaetales</taxon>
        <taxon>Rickenellaceae</taxon>
        <taxon>Rickenella</taxon>
    </lineage>
</organism>
<protein>
    <recommendedName>
        <fullName evidence="3">WD40 repeat-like protein</fullName>
    </recommendedName>
</protein>
<dbReference type="VEuPathDB" id="FungiDB:BD410DRAFT_702796"/>
<dbReference type="InterPro" id="IPR011047">
    <property type="entry name" value="Quinoprotein_ADH-like_sf"/>
</dbReference>
<dbReference type="Gene3D" id="2.130.10.10">
    <property type="entry name" value="YVTN repeat-like/Quinoprotein amine dehydrogenase"/>
    <property type="match status" value="1"/>
</dbReference>
<feature type="non-terminal residue" evidence="1">
    <location>
        <position position="1"/>
    </location>
</feature>
<accession>A0A4Y7PD67</accession>
<dbReference type="STRING" id="50990.A0A4Y7PD67"/>
<dbReference type="InterPro" id="IPR015943">
    <property type="entry name" value="WD40/YVTN_repeat-like_dom_sf"/>
</dbReference>
<evidence type="ECO:0000313" key="2">
    <source>
        <dbReference type="Proteomes" id="UP000294933"/>
    </source>
</evidence>
<keyword evidence="2" id="KW-1185">Reference proteome</keyword>